<organism evidence="11 12">
    <name type="scientific">Tanacetum coccineum</name>
    <dbReference type="NCBI Taxonomy" id="301880"/>
    <lineage>
        <taxon>Eukaryota</taxon>
        <taxon>Viridiplantae</taxon>
        <taxon>Streptophyta</taxon>
        <taxon>Embryophyta</taxon>
        <taxon>Tracheophyta</taxon>
        <taxon>Spermatophyta</taxon>
        <taxon>Magnoliopsida</taxon>
        <taxon>eudicotyledons</taxon>
        <taxon>Gunneridae</taxon>
        <taxon>Pentapetalae</taxon>
        <taxon>asterids</taxon>
        <taxon>campanulids</taxon>
        <taxon>Asterales</taxon>
        <taxon>Asteraceae</taxon>
        <taxon>Asteroideae</taxon>
        <taxon>Anthemideae</taxon>
        <taxon>Anthemidinae</taxon>
        <taxon>Tanacetum</taxon>
    </lineage>
</organism>
<proteinExistence type="inferred from homology"/>
<dbReference type="Proteomes" id="UP001151760">
    <property type="component" value="Unassembled WGS sequence"/>
</dbReference>
<sequence>MAVLVVMLIIFLFKSGVAQVNNTENNLNIPIRSFCGRNPPIVLSRFINNRNSSLGEIRRQLSSNNVFYATAQSLTEGDSVFGAAQCRNYLSTAQCVACFDAGVSELASCITGNGAYVFFDNCFVRYKILLTLDWIVECGFKFVKRGRLLRLSKYH</sequence>
<protein>
    <submittedName>
        <fullName evidence="11">Cysteine-rich receptor-like protein kinase 2</fullName>
    </submittedName>
</protein>
<comment type="caution">
    <text evidence="11">The sequence shown here is derived from an EMBL/GenBank/DDBJ whole genome shotgun (WGS) entry which is preliminary data.</text>
</comment>
<dbReference type="InterPro" id="IPR051378">
    <property type="entry name" value="Cell2Cell_Antifungal"/>
</dbReference>
<dbReference type="PANTHER" id="PTHR32080:SF27">
    <property type="entry name" value="OS01G0548750 PROTEIN"/>
    <property type="match status" value="1"/>
</dbReference>
<dbReference type="InterPro" id="IPR002902">
    <property type="entry name" value="GNK2"/>
</dbReference>
<keyword evidence="12" id="KW-1185">Reference proteome</keyword>
<feature type="signal peptide" evidence="9">
    <location>
        <begin position="1"/>
        <end position="18"/>
    </location>
</feature>
<evidence type="ECO:0000256" key="3">
    <source>
        <dbReference type="ARBA" id="ARBA00022729"/>
    </source>
</evidence>
<dbReference type="EMBL" id="BQNB010016167">
    <property type="protein sequence ID" value="GJT48592.1"/>
    <property type="molecule type" value="Genomic_DNA"/>
</dbReference>
<accession>A0ABQ5ECK9</accession>
<comment type="subcellular location">
    <subcellularLocation>
        <location evidence="7">Cell junction</location>
        <location evidence="7">Plasmodesma</location>
    </subcellularLocation>
    <subcellularLocation>
        <location evidence="1">Cell membrane</location>
        <topology evidence="1">Single-pass type I membrane protein</topology>
    </subcellularLocation>
</comment>
<evidence type="ECO:0000256" key="1">
    <source>
        <dbReference type="ARBA" id="ARBA00004251"/>
    </source>
</evidence>
<gene>
    <name evidence="11" type="ORF">Tco_0974749</name>
</gene>
<evidence type="ECO:0000256" key="8">
    <source>
        <dbReference type="ARBA" id="ARBA00038393"/>
    </source>
</evidence>
<evidence type="ECO:0000256" key="9">
    <source>
        <dbReference type="SAM" id="SignalP"/>
    </source>
</evidence>
<keyword evidence="3 9" id="KW-0732">Signal</keyword>
<dbReference type="InterPro" id="IPR038408">
    <property type="entry name" value="GNK2_sf"/>
</dbReference>
<keyword evidence="4" id="KW-0677">Repeat</keyword>
<reference evidence="11" key="2">
    <citation type="submission" date="2022-01" db="EMBL/GenBank/DDBJ databases">
        <authorList>
            <person name="Yamashiro T."/>
            <person name="Shiraishi A."/>
            <person name="Satake H."/>
            <person name="Nakayama K."/>
        </authorList>
    </citation>
    <scope>NUCLEOTIDE SEQUENCE</scope>
</reference>
<keyword evidence="5" id="KW-0965">Cell junction</keyword>
<dbReference type="CDD" id="cd23509">
    <property type="entry name" value="Gnk2-like"/>
    <property type="match status" value="1"/>
</dbReference>
<reference evidence="11" key="1">
    <citation type="journal article" date="2022" name="Int. J. Mol. Sci.">
        <title>Draft Genome of Tanacetum Coccineum: Genomic Comparison of Closely Related Tanacetum-Family Plants.</title>
        <authorList>
            <person name="Yamashiro T."/>
            <person name="Shiraishi A."/>
            <person name="Nakayama K."/>
            <person name="Satake H."/>
        </authorList>
    </citation>
    <scope>NUCLEOTIDE SEQUENCE</scope>
</reference>
<comment type="similarity">
    <text evidence="8">Belongs to the cysteine-rich repeat secretory protein family. Plasmodesmata-located proteins (PDLD) subfamily.</text>
</comment>
<feature type="domain" description="Gnk2-homologous" evidence="10">
    <location>
        <begin position="28"/>
        <end position="131"/>
    </location>
</feature>
<evidence type="ECO:0000313" key="12">
    <source>
        <dbReference type="Proteomes" id="UP001151760"/>
    </source>
</evidence>
<evidence type="ECO:0000259" key="10">
    <source>
        <dbReference type="PROSITE" id="PS51473"/>
    </source>
</evidence>
<evidence type="ECO:0000313" key="11">
    <source>
        <dbReference type="EMBL" id="GJT48592.1"/>
    </source>
</evidence>
<dbReference type="PANTHER" id="PTHR32080">
    <property type="entry name" value="ANTIFUNGAL PROTEIN GINKBILOBIN-2-LIKE"/>
    <property type="match status" value="1"/>
</dbReference>
<dbReference type="Pfam" id="PF01657">
    <property type="entry name" value="Stress-antifung"/>
    <property type="match status" value="1"/>
</dbReference>
<evidence type="ECO:0000256" key="7">
    <source>
        <dbReference type="ARBA" id="ARBA00024184"/>
    </source>
</evidence>
<evidence type="ECO:0000256" key="2">
    <source>
        <dbReference type="ARBA" id="ARBA00022581"/>
    </source>
</evidence>
<evidence type="ECO:0000256" key="5">
    <source>
        <dbReference type="ARBA" id="ARBA00022949"/>
    </source>
</evidence>
<name>A0ABQ5ECK9_9ASTR</name>
<evidence type="ECO:0000256" key="4">
    <source>
        <dbReference type="ARBA" id="ARBA00022737"/>
    </source>
</evidence>
<keyword evidence="2" id="KW-0945">Host-virus interaction</keyword>
<feature type="chain" id="PRO_5046065697" evidence="9">
    <location>
        <begin position="19"/>
        <end position="155"/>
    </location>
</feature>
<dbReference type="Gene3D" id="3.30.430.20">
    <property type="entry name" value="Gnk2 domain, C-X8-C-X2-C motif"/>
    <property type="match status" value="1"/>
</dbReference>
<keyword evidence="6" id="KW-1015">Disulfide bond</keyword>
<evidence type="ECO:0000256" key="6">
    <source>
        <dbReference type="ARBA" id="ARBA00023157"/>
    </source>
</evidence>
<dbReference type="PROSITE" id="PS51473">
    <property type="entry name" value="GNK2"/>
    <property type="match status" value="1"/>
</dbReference>